<accession>G2XG21</accession>
<gene>
    <name evidence="1" type="ORF">VDAG_09000</name>
</gene>
<dbReference type="KEGG" id="vda:VDAG_09000"/>
<dbReference type="RefSeq" id="XP_009655098.1">
    <property type="nucleotide sequence ID" value="XM_009656803.1"/>
</dbReference>
<dbReference type="AlphaFoldDB" id="G2XG21"/>
<name>G2XG21_VERDV</name>
<dbReference type="Proteomes" id="UP000001611">
    <property type="component" value="Chromosome 5"/>
</dbReference>
<keyword evidence="2" id="KW-1185">Reference proteome</keyword>
<proteinExistence type="predicted"/>
<sequence length="90" mass="10696">MGVSRCKWRREEWRPGLLMGAWEHRYTGGFCVRAAGGTRVGFFFLARTFVSKGERDRDESTMYLYFWRGQRQGCKFRSSHATRAHRPKWS</sequence>
<dbReference type="EMBL" id="DS572718">
    <property type="protein sequence ID" value="EGY18840.1"/>
    <property type="molecule type" value="Genomic_DNA"/>
</dbReference>
<dbReference type="GeneID" id="20710463"/>
<evidence type="ECO:0000313" key="1">
    <source>
        <dbReference type="EMBL" id="EGY18840.1"/>
    </source>
</evidence>
<evidence type="ECO:0000313" key="2">
    <source>
        <dbReference type="Proteomes" id="UP000001611"/>
    </source>
</evidence>
<protein>
    <submittedName>
        <fullName evidence="1">Uncharacterized protein</fullName>
    </submittedName>
</protein>
<organism evidence="1 2">
    <name type="scientific">Verticillium dahliae (strain VdLs.17 / ATCC MYA-4575 / FGSC 10137)</name>
    <name type="common">Verticillium wilt</name>
    <dbReference type="NCBI Taxonomy" id="498257"/>
    <lineage>
        <taxon>Eukaryota</taxon>
        <taxon>Fungi</taxon>
        <taxon>Dikarya</taxon>
        <taxon>Ascomycota</taxon>
        <taxon>Pezizomycotina</taxon>
        <taxon>Sordariomycetes</taxon>
        <taxon>Hypocreomycetidae</taxon>
        <taxon>Glomerellales</taxon>
        <taxon>Plectosphaerellaceae</taxon>
        <taxon>Verticillium</taxon>
    </lineage>
</organism>
<dbReference type="InParanoid" id="G2XG21"/>
<dbReference type="HOGENOM" id="CLU_2442539_0_0_1"/>
<reference evidence="1 2" key="1">
    <citation type="submission" date="2008-03" db="EMBL/GenBank/DDBJ databases">
        <title>The Genome Sequence of Verticillium dahliae VdLs.17.</title>
        <authorList>
            <consortium name="The Broad Institute Genome Sequencing Platform"/>
            <person name="Ma L.-J.J."/>
            <person name="Klosterman S.J."/>
            <person name="Subbarao K."/>
            <person name="Dobinson K."/>
            <person name="Veronese P."/>
            <person name="Kang S."/>
            <person name="Gold S.E."/>
            <person name="Young S."/>
            <person name="Jaffe D."/>
            <person name="Gnerre S."/>
            <person name="Berlin A."/>
            <person name="Heiman D."/>
            <person name="Hepburn T."/>
            <person name="Sykes S."/>
            <person name="Alvarado L."/>
            <person name="Kodira C.D."/>
            <person name="Lander E."/>
            <person name="Galagan J."/>
            <person name="Nusbaum C."/>
            <person name="Birren B."/>
        </authorList>
    </citation>
    <scope>NUCLEOTIDE SEQUENCE [LARGE SCALE GENOMIC DNA]</scope>
    <source>
        <strain evidence="2">VdLs.17 / ATCC MYA-4575 / FGSC 10137</strain>
    </source>
</reference>